<evidence type="ECO:0000256" key="3">
    <source>
        <dbReference type="ARBA" id="ARBA00023027"/>
    </source>
</evidence>
<dbReference type="SUPFAM" id="SSF51735">
    <property type="entry name" value="NAD(P)-binding Rossmann-fold domains"/>
    <property type="match status" value="1"/>
</dbReference>
<dbReference type="PANTHER" id="PTHR43761">
    <property type="entry name" value="D-ISOMER SPECIFIC 2-HYDROXYACID DEHYDROGENASE FAMILY PROTEIN (AFU_ORTHOLOGUE AFUA_1G13630)"/>
    <property type="match status" value="1"/>
</dbReference>
<dbReference type="InterPro" id="IPR029753">
    <property type="entry name" value="D-isomer_DH_CS"/>
</dbReference>
<accession>A0A2N0UIJ9</accession>
<dbReference type="PROSITE" id="PS00670">
    <property type="entry name" value="D_2_HYDROXYACID_DH_2"/>
    <property type="match status" value="1"/>
</dbReference>
<dbReference type="AlphaFoldDB" id="A0A2N0UIJ9"/>
<dbReference type="InterPro" id="IPR006139">
    <property type="entry name" value="D-isomer_2_OHA_DH_cat_dom"/>
</dbReference>
<dbReference type="Proteomes" id="UP000233425">
    <property type="component" value="Unassembled WGS sequence"/>
</dbReference>
<dbReference type="InterPro" id="IPR036291">
    <property type="entry name" value="NAD(P)-bd_dom_sf"/>
</dbReference>
<dbReference type="RefSeq" id="WP_015522813.1">
    <property type="nucleotide sequence ID" value="NZ_CABMMZ010000041.1"/>
</dbReference>
<dbReference type="FunFam" id="3.40.50.720:FF:000203">
    <property type="entry name" value="D-3-phosphoglycerate dehydrogenase (SerA)"/>
    <property type="match status" value="1"/>
</dbReference>
<keyword evidence="2 4" id="KW-0560">Oxidoreductase</keyword>
<comment type="caution">
    <text evidence="5">The sequence shown here is derived from an EMBL/GenBank/DDBJ whole genome shotgun (WGS) entry which is preliminary data.</text>
</comment>
<sequence>MKIVLTDAQTVLDDIVNADVLNRFGEVESFGLLKYEEVAEKIADADIVVCNKTLLDSHTMRLAKNLKYIGLFATGYNNIDLDYCTKNGITVCNAGSYSTNAVAQHTFALILEHFNHTAEYNRFVQDGKWKRSKTFSPFVYPLNELAGKTLGIVGLGNIGKAVAKIASAFDMNVIASSRTPKNIDGIKDVSFDELLETSDIVSVHCPLNPQSENMFDKNAFAKMKQGALFVNTARGGVMVEEDLLEALESGHLGGAAIDTLKVEPMVEDCILMGAKNCIITPHIAWAPVETRERLMGIVSDNIKNFLNGTPTNKVN</sequence>
<comment type="similarity">
    <text evidence="1 4">Belongs to the D-isomer specific 2-hydroxyacid dehydrogenase family.</text>
</comment>
<evidence type="ECO:0000313" key="5">
    <source>
        <dbReference type="EMBL" id="PKD31205.1"/>
    </source>
</evidence>
<dbReference type="PANTHER" id="PTHR43761:SF1">
    <property type="entry name" value="D-ISOMER SPECIFIC 2-HYDROXYACID DEHYDROGENASE CATALYTIC DOMAIN-CONTAINING PROTEIN-RELATED"/>
    <property type="match status" value="1"/>
</dbReference>
<dbReference type="Gene3D" id="3.40.50.720">
    <property type="entry name" value="NAD(P)-binding Rossmann-like Domain"/>
    <property type="match status" value="2"/>
</dbReference>
<keyword evidence="3" id="KW-0520">NAD</keyword>
<keyword evidence="6" id="KW-1185">Reference proteome</keyword>
<reference evidence="5" key="1">
    <citation type="journal article" date="2018" name="Environ. Microbiol.">
        <title>Sporulation capability and amylosome conservation among diverse human colonic and rumen isolates of the keystone starch-degrader Ruminococcus bromii.</title>
        <authorList>
            <person name="Mukhopadhya I."/>
            <person name="Morais S."/>
            <person name="Laverde-Gomez J."/>
            <person name="Sheridan P.O."/>
            <person name="Walker A.W."/>
            <person name="Kelly W."/>
            <person name="Klieve A.V."/>
            <person name="Ouwerkerk D."/>
            <person name="Duncan S.H."/>
            <person name="Louis P."/>
            <person name="Koropatkin N."/>
            <person name="Cockburn D."/>
            <person name="Kibler R."/>
            <person name="Cooper P.J."/>
            <person name="Sandoval C."/>
            <person name="Crost E."/>
            <person name="Juge N."/>
            <person name="Bayer E.A."/>
            <person name="Flint H.J."/>
        </authorList>
    </citation>
    <scope>NUCLEOTIDE SEQUENCE [LARGE SCALE GENOMIC DNA]</scope>
    <source>
        <strain evidence="5">ATCC 27255</strain>
    </source>
</reference>
<dbReference type="EMBL" id="NNSR01000041">
    <property type="protein sequence ID" value="PKD31205.1"/>
    <property type="molecule type" value="Genomic_DNA"/>
</dbReference>
<proteinExistence type="inferred from homology"/>
<evidence type="ECO:0000256" key="1">
    <source>
        <dbReference type="ARBA" id="ARBA00005854"/>
    </source>
</evidence>
<gene>
    <name evidence="5" type="primary">hprA</name>
    <name evidence="5" type="ORF">RBATCC27255_00849</name>
</gene>
<evidence type="ECO:0000313" key="6">
    <source>
        <dbReference type="Proteomes" id="UP000233425"/>
    </source>
</evidence>
<dbReference type="GO" id="GO:0051287">
    <property type="term" value="F:NAD binding"/>
    <property type="evidence" value="ECO:0007669"/>
    <property type="project" value="InterPro"/>
</dbReference>
<dbReference type="GO" id="GO:0008465">
    <property type="term" value="F:hydroxypyruvate reductase (NADH) activity"/>
    <property type="evidence" value="ECO:0007669"/>
    <property type="project" value="UniProtKB-EC"/>
</dbReference>
<dbReference type="CDD" id="cd12162">
    <property type="entry name" value="2-Hacid_dh_4"/>
    <property type="match status" value="1"/>
</dbReference>
<protein>
    <submittedName>
        <fullName evidence="5">Glycerate dehydrogenase</fullName>
        <ecNumber evidence="5">1.1.1.29</ecNumber>
    </submittedName>
</protein>
<organism evidence="5 6">
    <name type="scientific">Ruminococcus bromii</name>
    <dbReference type="NCBI Taxonomy" id="40518"/>
    <lineage>
        <taxon>Bacteria</taxon>
        <taxon>Bacillati</taxon>
        <taxon>Bacillota</taxon>
        <taxon>Clostridia</taxon>
        <taxon>Eubacteriales</taxon>
        <taxon>Oscillospiraceae</taxon>
        <taxon>Ruminococcus</taxon>
    </lineage>
</organism>
<dbReference type="Pfam" id="PF00389">
    <property type="entry name" value="2-Hacid_dh"/>
    <property type="match status" value="1"/>
</dbReference>
<dbReference type="Pfam" id="PF02826">
    <property type="entry name" value="2-Hacid_dh_C"/>
    <property type="match status" value="1"/>
</dbReference>
<evidence type="ECO:0000256" key="2">
    <source>
        <dbReference type="ARBA" id="ARBA00023002"/>
    </source>
</evidence>
<name>A0A2N0UIJ9_9FIRM</name>
<dbReference type="EC" id="1.1.1.29" evidence="5"/>
<dbReference type="SUPFAM" id="SSF52283">
    <property type="entry name" value="Formate/glycerate dehydrogenase catalytic domain-like"/>
    <property type="match status" value="1"/>
</dbReference>
<dbReference type="InterPro" id="IPR050418">
    <property type="entry name" value="D-iso_2-hydroxyacid_DH_PdxB"/>
</dbReference>
<dbReference type="PROSITE" id="PS00671">
    <property type="entry name" value="D_2_HYDROXYACID_DH_3"/>
    <property type="match status" value="1"/>
</dbReference>
<evidence type="ECO:0000256" key="4">
    <source>
        <dbReference type="RuleBase" id="RU003719"/>
    </source>
</evidence>
<dbReference type="InterPro" id="IPR006140">
    <property type="entry name" value="D-isomer_DH_NAD-bd"/>
</dbReference>